<reference evidence="2" key="1">
    <citation type="journal article" date="2015" name="PLoS Genet.">
        <title>Genome Sequence and Transcriptome Analyses of Chrysochromulina tobin: Metabolic Tools for Enhanced Algal Fitness in the Prominent Order Prymnesiales (Haptophyceae).</title>
        <authorList>
            <person name="Hovde B.T."/>
            <person name="Deodato C.R."/>
            <person name="Hunsperger H.M."/>
            <person name="Ryken S.A."/>
            <person name="Yost W."/>
            <person name="Jha R.K."/>
            <person name="Patterson J."/>
            <person name="Monnat R.J. Jr."/>
            <person name="Barlow S.B."/>
            <person name="Starkenburg S.R."/>
            <person name="Cattolico R.A."/>
        </authorList>
    </citation>
    <scope>NUCLEOTIDE SEQUENCE</scope>
    <source>
        <strain evidence="2">CCMP291</strain>
    </source>
</reference>
<comment type="caution">
    <text evidence="1">The sequence shown here is derived from an EMBL/GenBank/DDBJ whole genome shotgun (WGS) entry which is preliminary data.</text>
</comment>
<dbReference type="Proteomes" id="UP000037460">
    <property type="component" value="Unassembled WGS sequence"/>
</dbReference>
<protein>
    <submittedName>
        <fullName evidence="1">Uncharacterized protein</fullName>
    </submittedName>
</protein>
<dbReference type="AlphaFoldDB" id="A0A0M0JIZ1"/>
<evidence type="ECO:0000313" key="2">
    <source>
        <dbReference type="Proteomes" id="UP000037460"/>
    </source>
</evidence>
<proteinExistence type="predicted"/>
<keyword evidence="2" id="KW-1185">Reference proteome</keyword>
<evidence type="ECO:0000313" key="1">
    <source>
        <dbReference type="EMBL" id="KOO26208.1"/>
    </source>
</evidence>
<accession>A0A0M0JIZ1</accession>
<gene>
    <name evidence="1" type="ORF">Ctob_000165</name>
</gene>
<name>A0A0M0JIZ1_9EUKA</name>
<organism evidence="1 2">
    <name type="scientific">Chrysochromulina tobinii</name>
    <dbReference type="NCBI Taxonomy" id="1460289"/>
    <lineage>
        <taxon>Eukaryota</taxon>
        <taxon>Haptista</taxon>
        <taxon>Haptophyta</taxon>
        <taxon>Prymnesiophyceae</taxon>
        <taxon>Prymnesiales</taxon>
        <taxon>Chrysochromulinaceae</taxon>
        <taxon>Chrysochromulina</taxon>
    </lineage>
</organism>
<sequence length="253" mass="28517">MRPTLEAARLLPPIALRAMYTALEASFGADATSRIDDKFKSADAQLRQGVCHLLRKEYQKAYELCDQTADPRGQIYSALSQLKEGWDPVEPRRRIEVYLRTFETPMPQAAFDPVVLYGCYLAHKLLKPAKEHRLRASLYLRTFALFEAEAALWLDPNKDTVEKLMENDDDDPLESASASLAKAQWERYKLKHPEIKSSAMDKLMAMVGLERIKRDALNVAYSVELASLKPADATADVNRHFVFIGNPGTSDGL</sequence>
<dbReference type="EMBL" id="JWZX01002881">
    <property type="protein sequence ID" value="KOO26208.1"/>
    <property type="molecule type" value="Genomic_DNA"/>
</dbReference>